<dbReference type="Proteomes" id="UP000290567">
    <property type="component" value="Unassembled WGS sequence"/>
</dbReference>
<accession>A0A4P5PB59</accession>
<dbReference type="AlphaFoldDB" id="A0A4P5PB59"/>
<evidence type="ECO:0000256" key="2">
    <source>
        <dbReference type="ARBA" id="ARBA00022801"/>
    </source>
</evidence>
<evidence type="ECO:0000259" key="4">
    <source>
        <dbReference type="SMART" id="SM00642"/>
    </source>
</evidence>
<dbReference type="PANTHER" id="PTHR10357:SF179">
    <property type="entry name" value="NEUTRAL AND BASIC AMINO ACID TRANSPORT PROTEIN RBAT"/>
    <property type="match status" value="1"/>
</dbReference>
<reference evidence="6" key="1">
    <citation type="submission" date="2019-02" db="EMBL/GenBank/DDBJ databases">
        <title>Draft genome sequence of Enterococcus sp. Gos25-1.</title>
        <authorList>
            <person name="Tanaka N."/>
            <person name="Shiwa Y."/>
            <person name="Fujita N."/>
        </authorList>
    </citation>
    <scope>NUCLEOTIDE SEQUENCE [LARGE SCALE GENOMIC DNA]</scope>
    <source>
        <strain evidence="6">Gos25-1</strain>
    </source>
</reference>
<keyword evidence="6" id="KW-1185">Reference proteome</keyword>
<dbReference type="SUPFAM" id="SSF51011">
    <property type="entry name" value="Glycosyl hydrolase domain"/>
    <property type="match status" value="1"/>
</dbReference>
<dbReference type="Pfam" id="PF16657">
    <property type="entry name" value="Malt_amylase_C"/>
    <property type="match status" value="1"/>
</dbReference>
<dbReference type="Gene3D" id="3.90.400.10">
    <property type="entry name" value="Oligo-1,6-glucosidase, Domain 2"/>
    <property type="match status" value="1"/>
</dbReference>
<dbReference type="GO" id="GO:0009313">
    <property type="term" value="P:oligosaccharide catabolic process"/>
    <property type="evidence" value="ECO:0007669"/>
    <property type="project" value="TreeGrafter"/>
</dbReference>
<dbReference type="InterPro" id="IPR006047">
    <property type="entry name" value="GH13_cat_dom"/>
</dbReference>
<proteinExistence type="inferred from homology"/>
<evidence type="ECO:0000256" key="1">
    <source>
        <dbReference type="ARBA" id="ARBA00008061"/>
    </source>
</evidence>
<evidence type="ECO:0000256" key="3">
    <source>
        <dbReference type="ARBA" id="ARBA00023295"/>
    </source>
</evidence>
<evidence type="ECO:0000313" key="5">
    <source>
        <dbReference type="EMBL" id="GCF95377.1"/>
    </source>
</evidence>
<dbReference type="InterPro" id="IPR013780">
    <property type="entry name" value="Glyco_hydro_b"/>
</dbReference>
<dbReference type="Pfam" id="PF00128">
    <property type="entry name" value="Alpha-amylase"/>
    <property type="match status" value="1"/>
</dbReference>
<organism evidence="5 6">
    <name type="scientific">Enterococcus florum</name>
    <dbReference type="NCBI Taxonomy" id="2480627"/>
    <lineage>
        <taxon>Bacteria</taxon>
        <taxon>Bacillati</taxon>
        <taxon>Bacillota</taxon>
        <taxon>Bacilli</taxon>
        <taxon>Lactobacillales</taxon>
        <taxon>Enterococcaceae</taxon>
        <taxon>Enterococcus</taxon>
    </lineage>
</organism>
<name>A0A4P5PB59_9ENTE</name>
<dbReference type="SMART" id="SM00642">
    <property type="entry name" value="Aamy"/>
    <property type="match status" value="1"/>
</dbReference>
<dbReference type="GO" id="GO:0004556">
    <property type="term" value="F:alpha-amylase activity"/>
    <property type="evidence" value="ECO:0007669"/>
    <property type="project" value="TreeGrafter"/>
</dbReference>
<dbReference type="Gene3D" id="3.20.20.80">
    <property type="entry name" value="Glycosidases"/>
    <property type="match status" value="1"/>
</dbReference>
<dbReference type="CDD" id="cd11333">
    <property type="entry name" value="AmyAc_SI_OligoGlu_DGase"/>
    <property type="match status" value="1"/>
</dbReference>
<dbReference type="EMBL" id="BJCC01000031">
    <property type="protein sequence ID" value="GCF95377.1"/>
    <property type="molecule type" value="Genomic_DNA"/>
</dbReference>
<comment type="caution">
    <text evidence="5">The sequence shown here is derived from an EMBL/GenBank/DDBJ whole genome shotgun (WGS) entry which is preliminary data.</text>
</comment>
<dbReference type="OrthoDB" id="9805159at2"/>
<comment type="similarity">
    <text evidence="1">Belongs to the glycosyl hydrolase 13 family.</text>
</comment>
<gene>
    <name evidence="5" type="primary">dexB</name>
    <name evidence="5" type="ORF">NRIC_32680</name>
</gene>
<dbReference type="InterPro" id="IPR017853">
    <property type="entry name" value="GH"/>
</dbReference>
<sequence>MRNPWWQEAVIYQIYPRSFQDSNQDGIGDLKGITQRLDYLAFLGIDALWLSPVYRSPNDDNGYDISDYEAIGPEYGTMEDMDQLIEEAGKRGIKLVMDLVVNHTSDEHPWFQEALKGPENPYYNFYVWRRGVNGGPPNELQSNFTSSAWTYVPHLGHYYLHLHSKKQPDLNWENPQMKQAIWDMMNYWLAKGIGGFRLDVIDLIGKDPDKAITKNGPKLHELLQEMNQQTFGNYDVLTVGETWGATPEIAELYSGPDRQELSMVFQFEHINLDKQSGKRKWDLKALDPQELHDVFSKWQVQLDQKGWNSLFWNNHDLPRTISRWGDDSPEFRELSGKMLAIYLHFMKGTPYIYQGEEIGMVNYPIQSIEEVDDIESIRTYNHRMEEGYPVEEIIASINAKGRDNARHPMQWNQEKNAGFSEAEPWLPVHSNYPTINVEAALADKNSLFYTYQKLIHLRKTHKVIVSGGYQVVETNNPEVLAYRRLDDKEEILTVVNFSKASQSYSLEQTWPEGEALIHNYAESPQQWTQLKPYEAYAIKRNK</sequence>
<dbReference type="InterPro" id="IPR045857">
    <property type="entry name" value="O16G_dom_2"/>
</dbReference>
<keyword evidence="3" id="KW-0326">Glycosidase</keyword>
<protein>
    <submittedName>
        <fullName evidence="5">Alpha-glucosidase</fullName>
    </submittedName>
</protein>
<feature type="domain" description="Glycosyl hydrolase family 13 catalytic" evidence="4">
    <location>
        <begin position="13"/>
        <end position="406"/>
    </location>
</feature>
<dbReference type="NCBIfam" id="NF008183">
    <property type="entry name" value="PRK10933.1"/>
    <property type="match status" value="1"/>
</dbReference>
<dbReference type="FunFam" id="3.90.400.10:FF:000002">
    <property type="entry name" value="Sucrose isomerase"/>
    <property type="match status" value="1"/>
</dbReference>
<evidence type="ECO:0000313" key="6">
    <source>
        <dbReference type="Proteomes" id="UP000290567"/>
    </source>
</evidence>
<dbReference type="Gene3D" id="2.60.40.1180">
    <property type="entry name" value="Golgi alpha-mannosidase II"/>
    <property type="match status" value="1"/>
</dbReference>
<dbReference type="FunFam" id="3.20.20.80:FF:000064">
    <property type="entry name" value="Oligo-1,6-glucosidase"/>
    <property type="match status" value="2"/>
</dbReference>
<dbReference type="RefSeq" id="WP_146623772.1">
    <property type="nucleotide sequence ID" value="NZ_BJCC01000031.1"/>
</dbReference>
<keyword evidence="2" id="KW-0378">Hydrolase</keyword>
<dbReference type="PANTHER" id="PTHR10357">
    <property type="entry name" value="ALPHA-AMYLASE FAMILY MEMBER"/>
    <property type="match status" value="1"/>
</dbReference>
<dbReference type="InterPro" id="IPR032091">
    <property type="entry name" value="Malt_amylase-like_C"/>
</dbReference>
<dbReference type="SUPFAM" id="SSF51445">
    <property type="entry name" value="(Trans)glycosidases"/>
    <property type="match status" value="1"/>
</dbReference>